<protein>
    <recommendedName>
        <fullName evidence="3">Lipoprotein</fullName>
    </recommendedName>
</protein>
<dbReference type="Proteomes" id="UP000221438">
    <property type="component" value="Unassembled WGS sequence"/>
</dbReference>
<dbReference type="EMBL" id="NUJQ01000024">
    <property type="protein sequence ID" value="PGQ07469.1"/>
    <property type="molecule type" value="Genomic_DNA"/>
</dbReference>
<sequence length="123" mass="13494">MKKQIGMIISAFTCVSILLSGCGTTKTNETPKTETVQTTKDVRELVWNSLSQAEKDEIDGSWKDAKVSKVIADATEYQLDDASFKGKEVTLVTIPSKQRELLGDINRLVDEPSGKVVGSSMRK</sequence>
<evidence type="ECO:0000313" key="2">
    <source>
        <dbReference type="Proteomes" id="UP000221438"/>
    </source>
</evidence>
<accession>A0A2A8UAV4</accession>
<gene>
    <name evidence="1" type="ORF">COA08_18470</name>
</gene>
<dbReference type="RefSeq" id="WP_097829918.1">
    <property type="nucleotide sequence ID" value="NZ_NTUE01000007.1"/>
</dbReference>
<evidence type="ECO:0000313" key="1">
    <source>
        <dbReference type="EMBL" id="PGQ07469.1"/>
    </source>
</evidence>
<name>A0A2A8UAV4_BACCE</name>
<evidence type="ECO:0008006" key="3">
    <source>
        <dbReference type="Google" id="ProtNLM"/>
    </source>
</evidence>
<dbReference type="PROSITE" id="PS51257">
    <property type="entry name" value="PROKAR_LIPOPROTEIN"/>
    <property type="match status" value="1"/>
</dbReference>
<proteinExistence type="predicted"/>
<organism evidence="1 2">
    <name type="scientific">Bacillus cereus</name>
    <dbReference type="NCBI Taxonomy" id="1396"/>
    <lineage>
        <taxon>Bacteria</taxon>
        <taxon>Bacillati</taxon>
        <taxon>Bacillota</taxon>
        <taxon>Bacilli</taxon>
        <taxon>Bacillales</taxon>
        <taxon>Bacillaceae</taxon>
        <taxon>Bacillus</taxon>
        <taxon>Bacillus cereus group</taxon>
    </lineage>
</organism>
<reference evidence="1 2" key="1">
    <citation type="submission" date="2017-09" db="EMBL/GenBank/DDBJ databases">
        <title>Large-scale bioinformatics analysis of Bacillus genomes uncovers conserved roles of natural products in bacterial physiology.</title>
        <authorList>
            <consortium name="Agbiome Team Llc"/>
            <person name="Bleich R.M."/>
            <person name="Grubbs K.J."/>
            <person name="Santa Maria K.C."/>
            <person name="Allen S.E."/>
            <person name="Farag S."/>
            <person name="Shank E.A."/>
            <person name="Bowers A."/>
        </authorList>
    </citation>
    <scope>NUCLEOTIDE SEQUENCE [LARGE SCALE GENOMIC DNA]</scope>
    <source>
        <strain evidence="1 2">AFS046104</strain>
    </source>
</reference>
<dbReference type="AlphaFoldDB" id="A0A2A8UAV4"/>
<comment type="caution">
    <text evidence="1">The sequence shown here is derived from an EMBL/GenBank/DDBJ whole genome shotgun (WGS) entry which is preliminary data.</text>
</comment>